<comment type="caution">
    <text evidence="2">The sequence shown here is derived from an EMBL/GenBank/DDBJ whole genome shotgun (WGS) entry which is preliminary data.</text>
</comment>
<name>A0A495JFL3_9ACTN</name>
<evidence type="ECO:0000313" key="3">
    <source>
        <dbReference type="Proteomes" id="UP000277671"/>
    </source>
</evidence>
<dbReference type="EMBL" id="RBKT01000001">
    <property type="protein sequence ID" value="RKR86849.1"/>
    <property type="molecule type" value="Genomic_DNA"/>
</dbReference>
<dbReference type="PANTHER" id="PTHR35585">
    <property type="entry name" value="HHE DOMAIN PROTEIN (AFU_ORTHOLOGUE AFUA_4G00730)"/>
    <property type="match status" value="1"/>
</dbReference>
<evidence type="ECO:0000313" key="2">
    <source>
        <dbReference type="EMBL" id="RKR86849.1"/>
    </source>
</evidence>
<dbReference type="InterPro" id="IPR012312">
    <property type="entry name" value="Hemerythrin-like"/>
</dbReference>
<evidence type="ECO:0000259" key="1">
    <source>
        <dbReference type="Pfam" id="PF01814"/>
    </source>
</evidence>
<dbReference type="Gene3D" id="1.20.120.520">
    <property type="entry name" value="nmb1532 protein domain like"/>
    <property type="match status" value="1"/>
</dbReference>
<keyword evidence="3" id="KW-1185">Reference proteome</keyword>
<sequence>MATAQKQDVIDLLLDQHIQIKTLFSQVSSAQGAQKRELFEDLVRLLAVHESAEEIVVHPTARRKIEHGKRVVDARTEEEDQAKRKLAELYELGVDHPSFDSSLAAFAEAVVEHASREESEEFPALRQSLSAEQLRRMAGAVRAAEAAAPTRPHPHSGESRMANLAAGPPMAVFDRLRDTVRGWRESNDGRD</sequence>
<organism evidence="2 3">
    <name type="scientific">Micromonospora pisi</name>
    <dbReference type="NCBI Taxonomy" id="589240"/>
    <lineage>
        <taxon>Bacteria</taxon>
        <taxon>Bacillati</taxon>
        <taxon>Actinomycetota</taxon>
        <taxon>Actinomycetes</taxon>
        <taxon>Micromonosporales</taxon>
        <taxon>Micromonosporaceae</taxon>
        <taxon>Micromonospora</taxon>
    </lineage>
</organism>
<dbReference type="Proteomes" id="UP000277671">
    <property type="component" value="Unassembled WGS sequence"/>
</dbReference>
<protein>
    <submittedName>
        <fullName evidence="2">Hemerythrin HHE cation binding domain-containing protein</fullName>
    </submittedName>
</protein>
<reference evidence="2 3" key="1">
    <citation type="submission" date="2018-10" db="EMBL/GenBank/DDBJ databases">
        <title>Sequencing the genomes of 1000 actinobacteria strains.</title>
        <authorList>
            <person name="Klenk H.-P."/>
        </authorList>
    </citation>
    <scope>NUCLEOTIDE SEQUENCE [LARGE SCALE GENOMIC DNA]</scope>
    <source>
        <strain evidence="2 3">DSM 45175</strain>
    </source>
</reference>
<dbReference type="AlphaFoldDB" id="A0A495JFL3"/>
<gene>
    <name evidence="2" type="ORF">BDK92_1117</name>
</gene>
<dbReference type="OrthoDB" id="3212362at2"/>
<feature type="domain" description="Hemerythrin-like" evidence="1">
    <location>
        <begin position="9"/>
        <end position="125"/>
    </location>
</feature>
<dbReference type="Pfam" id="PF01814">
    <property type="entry name" value="Hemerythrin"/>
    <property type="match status" value="1"/>
</dbReference>
<proteinExistence type="predicted"/>
<dbReference type="PANTHER" id="PTHR35585:SF1">
    <property type="entry name" value="HHE DOMAIN PROTEIN (AFU_ORTHOLOGUE AFUA_4G00730)"/>
    <property type="match status" value="1"/>
</dbReference>
<dbReference type="RefSeq" id="WP_121161673.1">
    <property type="nucleotide sequence ID" value="NZ_RBKT01000001.1"/>
</dbReference>
<accession>A0A495JFL3</accession>